<accession>A0A1N7K1X6</accession>
<dbReference type="PANTHER" id="PTHR44051:SF8">
    <property type="entry name" value="GLUTATHIONE S-TRANSFERASE GSTA"/>
    <property type="match status" value="1"/>
</dbReference>
<dbReference type="EMBL" id="FTOQ01000001">
    <property type="protein sequence ID" value="SIS55599.1"/>
    <property type="molecule type" value="Genomic_DNA"/>
</dbReference>
<sequence length="196" mass="22138">MPYTIIGSAKTRAFRPLWLLEELGLDYDHRPVGPRSDEVRRVSPLGKVPVLVADGTTIPDSGAILHYLADRHGDWTHPAGSLERARQDAWTFRILDELDALLWTAARHSFILPEEHRVPQVKESLRTEFANNLTRITDEMEGPYLMGETPTVPDILLCHCGGWARVAKFPDAPEAFKAYSKRLRERPAYQRAAALS</sequence>
<evidence type="ECO:0000259" key="2">
    <source>
        <dbReference type="PROSITE" id="PS50405"/>
    </source>
</evidence>
<dbReference type="Gene3D" id="1.20.1050.10">
    <property type="match status" value="1"/>
</dbReference>
<dbReference type="InterPro" id="IPR004045">
    <property type="entry name" value="Glutathione_S-Trfase_N"/>
</dbReference>
<dbReference type="InterPro" id="IPR036282">
    <property type="entry name" value="Glutathione-S-Trfase_C_sf"/>
</dbReference>
<dbReference type="SUPFAM" id="SSF47616">
    <property type="entry name" value="GST C-terminal domain-like"/>
    <property type="match status" value="1"/>
</dbReference>
<dbReference type="Gene3D" id="3.40.30.10">
    <property type="entry name" value="Glutaredoxin"/>
    <property type="match status" value="1"/>
</dbReference>
<organism evidence="3 4">
    <name type="scientific">Roseivivax lentus</name>
    <dbReference type="NCBI Taxonomy" id="633194"/>
    <lineage>
        <taxon>Bacteria</taxon>
        <taxon>Pseudomonadati</taxon>
        <taxon>Pseudomonadota</taxon>
        <taxon>Alphaproteobacteria</taxon>
        <taxon>Rhodobacterales</taxon>
        <taxon>Roseobacteraceae</taxon>
        <taxon>Roseivivax</taxon>
    </lineage>
</organism>
<protein>
    <submittedName>
        <fullName evidence="3">Glutathione S-transferase</fullName>
    </submittedName>
</protein>
<reference evidence="4" key="1">
    <citation type="submission" date="2017-01" db="EMBL/GenBank/DDBJ databases">
        <authorList>
            <person name="Varghese N."/>
            <person name="Submissions S."/>
        </authorList>
    </citation>
    <scope>NUCLEOTIDE SEQUENCE [LARGE SCALE GENOMIC DNA]</scope>
    <source>
        <strain evidence="4">DSM 29430</strain>
    </source>
</reference>
<dbReference type="SFLD" id="SFLDS00019">
    <property type="entry name" value="Glutathione_Transferase_(cytos"/>
    <property type="match status" value="1"/>
</dbReference>
<name>A0A1N7K1X6_9RHOB</name>
<dbReference type="PROSITE" id="PS50405">
    <property type="entry name" value="GST_CTER"/>
    <property type="match status" value="1"/>
</dbReference>
<dbReference type="OrthoDB" id="9810080at2"/>
<evidence type="ECO:0000313" key="4">
    <source>
        <dbReference type="Proteomes" id="UP000186684"/>
    </source>
</evidence>
<dbReference type="STRING" id="633194.SAMN05421759_101396"/>
<feature type="domain" description="GST N-terminal" evidence="1">
    <location>
        <begin position="1"/>
        <end position="76"/>
    </location>
</feature>
<keyword evidence="4" id="KW-1185">Reference proteome</keyword>
<proteinExistence type="predicted"/>
<dbReference type="InterPro" id="IPR010987">
    <property type="entry name" value="Glutathione-S-Trfase_C-like"/>
</dbReference>
<dbReference type="SUPFAM" id="SSF52833">
    <property type="entry name" value="Thioredoxin-like"/>
    <property type="match status" value="1"/>
</dbReference>
<dbReference type="CDD" id="cd03046">
    <property type="entry name" value="GST_N_GTT1_like"/>
    <property type="match status" value="1"/>
</dbReference>
<dbReference type="SFLD" id="SFLDG00358">
    <property type="entry name" value="Main_(cytGST)"/>
    <property type="match status" value="1"/>
</dbReference>
<feature type="domain" description="GST C-terminal" evidence="2">
    <location>
        <begin position="80"/>
        <end position="196"/>
    </location>
</feature>
<dbReference type="Proteomes" id="UP000186684">
    <property type="component" value="Unassembled WGS sequence"/>
</dbReference>
<dbReference type="PANTHER" id="PTHR44051">
    <property type="entry name" value="GLUTATHIONE S-TRANSFERASE-RELATED"/>
    <property type="match status" value="1"/>
</dbReference>
<dbReference type="RefSeq" id="WP_076444452.1">
    <property type="nucleotide sequence ID" value="NZ_FTOQ01000001.1"/>
</dbReference>
<dbReference type="InterPro" id="IPR036249">
    <property type="entry name" value="Thioredoxin-like_sf"/>
</dbReference>
<dbReference type="PROSITE" id="PS50404">
    <property type="entry name" value="GST_NTER"/>
    <property type="match status" value="1"/>
</dbReference>
<dbReference type="InterPro" id="IPR040079">
    <property type="entry name" value="Glutathione_S-Trfase"/>
</dbReference>
<dbReference type="Pfam" id="PF13409">
    <property type="entry name" value="GST_N_2"/>
    <property type="match status" value="1"/>
</dbReference>
<evidence type="ECO:0000259" key="1">
    <source>
        <dbReference type="PROSITE" id="PS50404"/>
    </source>
</evidence>
<keyword evidence="3" id="KW-0808">Transferase</keyword>
<dbReference type="AlphaFoldDB" id="A0A1N7K1X6"/>
<evidence type="ECO:0000313" key="3">
    <source>
        <dbReference type="EMBL" id="SIS55599.1"/>
    </source>
</evidence>
<dbReference type="GO" id="GO:0016740">
    <property type="term" value="F:transferase activity"/>
    <property type="evidence" value="ECO:0007669"/>
    <property type="project" value="UniProtKB-KW"/>
</dbReference>
<gene>
    <name evidence="3" type="ORF">SAMN05421759_101396</name>
</gene>